<gene>
    <name evidence="2" type="ORF">GO014_05550</name>
</gene>
<organism evidence="2 3">
    <name type="scientific">Devosia marina</name>
    <dbReference type="NCBI Taxonomy" id="2683198"/>
    <lineage>
        <taxon>Bacteria</taxon>
        <taxon>Pseudomonadati</taxon>
        <taxon>Pseudomonadota</taxon>
        <taxon>Alphaproteobacteria</taxon>
        <taxon>Hyphomicrobiales</taxon>
        <taxon>Devosiaceae</taxon>
        <taxon>Devosia</taxon>
    </lineage>
</organism>
<dbReference type="InterPro" id="IPR025948">
    <property type="entry name" value="HTH-like_dom"/>
</dbReference>
<sequence>MARISASLSRRDFAFPEDRLLGPHPGRLDKEDRSRWRSSCRRAQNDEDLKHEAIRALAENFSVYWIRKVWRQPQREGFDVARCTAQTLMRQRGLQGVTCGKPVRTTIIDKALLARSTKRTVSSKHRCPTDSALRLHLCRHMS</sequence>
<accession>A0A7X3K2Q0</accession>
<name>A0A7X3K2Q0_9HYPH</name>
<protein>
    <submittedName>
        <fullName evidence="2">IS3 family transposase</fullName>
    </submittedName>
</protein>
<evidence type="ECO:0000313" key="3">
    <source>
        <dbReference type="Proteomes" id="UP000438106"/>
    </source>
</evidence>
<proteinExistence type="predicted"/>
<feature type="domain" description="HTH-like" evidence="1">
    <location>
        <begin position="46"/>
        <end position="98"/>
    </location>
</feature>
<dbReference type="AlphaFoldDB" id="A0A7X3K2Q0"/>
<comment type="caution">
    <text evidence="2">The sequence shown here is derived from an EMBL/GenBank/DDBJ whole genome shotgun (WGS) entry which is preliminary data.</text>
</comment>
<dbReference type="Proteomes" id="UP000438106">
    <property type="component" value="Unassembled WGS sequence"/>
</dbReference>
<keyword evidence="3" id="KW-1185">Reference proteome</keyword>
<reference evidence="2 3" key="1">
    <citation type="submission" date="2019-12" db="EMBL/GenBank/DDBJ databases">
        <title>Devosia maris sp. nov., isolated from the deep seawater.</title>
        <authorList>
            <person name="Liu Y."/>
        </authorList>
    </citation>
    <scope>NUCLEOTIDE SEQUENCE [LARGE SCALE GENOMIC DNA]</scope>
    <source>
        <strain evidence="2 3">L53-10-65</strain>
    </source>
</reference>
<dbReference type="Pfam" id="PF13276">
    <property type="entry name" value="HTH_21"/>
    <property type="match status" value="1"/>
</dbReference>
<dbReference type="EMBL" id="WQRF01000001">
    <property type="protein sequence ID" value="MVS98481.1"/>
    <property type="molecule type" value="Genomic_DNA"/>
</dbReference>
<evidence type="ECO:0000259" key="1">
    <source>
        <dbReference type="Pfam" id="PF13276"/>
    </source>
</evidence>
<evidence type="ECO:0000313" key="2">
    <source>
        <dbReference type="EMBL" id="MVS98481.1"/>
    </source>
</evidence>